<sequence>MNFGDLLLGFEVAFQPENLLYVFIGVVVGMVVGILPGLGPAPTIALMLPLTYVLPPAGAVLMLAGIYYGAYYGGTITSVLLRLPGEAASVVTVYDGHQMALKGRAGPALGISAIGSFIGGTVAVIGLFFLTPVIADFALTLGPPEYGMLAVGGLLMVSALGQARVLKNVIVACLGLIIAMVGIDAVTGVSRFTGGSTELLRGIDFVAVAMGLFGLGDVLYDLEQRARNARIEGRIGRVLPTKQDMKDSAGAIGRGSVIGFLLGLLPGGGGVVASLASYATEKKVSRHPEQFGKGAIAGVAGPETANNAGSTSSFLPLLSLGIPSNVVLALIFGALLIQGITPGPQLVSEHPEIFWGVLASMLVGNLMLLVLSMPLVKVFVNLIRVPIGILSTVIVVVTMVGVYSVSNSTFDMWIMLIFGVVGYAMRKTGYDPGPLALAVVLGPLLETSFRQSLLMSDGSLAIFVQRPVSLTIVIALVGVIAFQTVNRLRRGKRTPLAATGPADDSPETADDGTAPEPAAVTSPSGVEPGGASRPETDSDTPSSPPSSNHSR</sequence>
<accession>A0ABW3YK59</accession>
<dbReference type="RefSeq" id="WP_377573540.1">
    <property type="nucleotide sequence ID" value="NZ_JBHTMP010000038.1"/>
</dbReference>
<feature type="transmembrane region" description="Helical" evidence="2">
    <location>
        <begin position="20"/>
        <end position="38"/>
    </location>
</feature>
<feature type="transmembrane region" description="Helical" evidence="2">
    <location>
        <begin position="146"/>
        <end position="163"/>
    </location>
</feature>
<feature type="transmembrane region" description="Helical" evidence="2">
    <location>
        <begin position="50"/>
        <end position="70"/>
    </location>
</feature>
<evidence type="ECO:0000313" key="5">
    <source>
        <dbReference type="Proteomes" id="UP001597260"/>
    </source>
</evidence>
<dbReference type="EMBL" id="JBHTMP010000038">
    <property type="protein sequence ID" value="MFD1323867.1"/>
    <property type="molecule type" value="Genomic_DNA"/>
</dbReference>
<feature type="compositionally biased region" description="Low complexity" evidence="1">
    <location>
        <begin position="539"/>
        <end position="551"/>
    </location>
</feature>
<organism evidence="4 5">
    <name type="scientific">Micromonospora sonneratiae</name>
    <dbReference type="NCBI Taxonomy" id="1184706"/>
    <lineage>
        <taxon>Bacteria</taxon>
        <taxon>Bacillati</taxon>
        <taxon>Actinomycetota</taxon>
        <taxon>Actinomycetes</taxon>
        <taxon>Micromonosporales</taxon>
        <taxon>Micromonosporaceae</taxon>
        <taxon>Micromonospora</taxon>
    </lineage>
</organism>
<gene>
    <name evidence="4" type="ORF">ACFQ4H_22520</name>
</gene>
<proteinExistence type="predicted"/>
<feature type="transmembrane region" description="Helical" evidence="2">
    <location>
        <begin position="382"/>
        <end position="403"/>
    </location>
</feature>
<keyword evidence="5" id="KW-1185">Reference proteome</keyword>
<dbReference type="PANTHER" id="PTHR35342">
    <property type="entry name" value="TRICARBOXYLIC TRANSPORT PROTEIN"/>
    <property type="match status" value="1"/>
</dbReference>
<feature type="domain" description="DUF112" evidence="3">
    <location>
        <begin position="19"/>
        <end position="435"/>
    </location>
</feature>
<evidence type="ECO:0000313" key="4">
    <source>
        <dbReference type="EMBL" id="MFD1323867.1"/>
    </source>
</evidence>
<comment type="caution">
    <text evidence="4">The sequence shown here is derived from an EMBL/GenBank/DDBJ whole genome shotgun (WGS) entry which is preliminary data.</text>
</comment>
<name>A0ABW3YK59_9ACTN</name>
<dbReference type="PANTHER" id="PTHR35342:SF5">
    <property type="entry name" value="TRICARBOXYLIC TRANSPORT PROTEIN"/>
    <property type="match status" value="1"/>
</dbReference>
<protein>
    <submittedName>
        <fullName evidence="4">Tripartite tricarboxylate transporter permease</fullName>
    </submittedName>
</protein>
<keyword evidence="2" id="KW-0472">Membrane</keyword>
<evidence type="ECO:0000256" key="1">
    <source>
        <dbReference type="SAM" id="MobiDB-lite"/>
    </source>
</evidence>
<dbReference type="Pfam" id="PF01970">
    <property type="entry name" value="TctA"/>
    <property type="match status" value="1"/>
</dbReference>
<evidence type="ECO:0000259" key="3">
    <source>
        <dbReference type="Pfam" id="PF01970"/>
    </source>
</evidence>
<feature type="transmembrane region" description="Helical" evidence="2">
    <location>
        <begin position="353"/>
        <end position="376"/>
    </location>
</feature>
<keyword evidence="2" id="KW-0812">Transmembrane</keyword>
<dbReference type="InterPro" id="IPR002823">
    <property type="entry name" value="DUF112_TM"/>
</dbReference>
<evidence type="ECO:0000256" key="2">
    <source>
        <dbReference type="SAM" id="Phobius"/>
    </source>
</evidence>
<keyword evidence="2" id="KW-1133">Transmembrane helix</keyword>
<dbReference type="Proteomes" id="UP001597260">
    <property type="component" value="Unassembled WGS sequence"/>
</dbReference>
<feature type="transmembrane region" description="Helical" evidence="2">
    <location>
        <begin position="460"/>
        <end position="482"/>
    </location>
</feature>
<feature type="transmembrane region" description="Helical" evidence="2">
    <location>
        <begin position="255"/>
        <end position="279"/>
    </location>
</feature>
<reference evidence="5" key="1">
    <citation type="journal article" date="2019" name="Int. J. Syst. Evol. Microbiol.">
        <title>The Global Catalogue of Microorganisms (GCM) 10K type strain sequencing project: providing services to taxonomists for standard genome sequencing and annotation.</title>
        <authorList>
            <consortium name="The Broad Institute Genomics Platform"/>
            <consortium name="The Broad Institute Genome Sequencing Center for Infectious Disease"/>
            <person name="Wu L."/>
            <person name="Ma J."/>
        </authorList>
    </citation>
    <scope>NUCLEOTIDE SEQUENCE [LARGE SCALE GENOMIC DNA]</scope>
    <source>
        <strain evidence="5">JCM 31037</strain>
    </source>
</reference>
<feature type="transmembrane region" description="Helical" evidence="2">
    <location>
        <begin position="322"/>
        <end position="341"/>
    </location>
</feature>
<feature type="transmembrane region" description="Helical" evidence="2">
    <location>
        <begin position="170"/>
        <end position="193"/>
    </location>
</feature>
<feature type="region of interest" description="Disordered" evidence="1">
    <location>
        <begin position="495"/>
        <end position="551"/>
    </location>
</feature>
<feature type="transmembrane region" description="Helical" evidence="2">
    <location>
        <begin position="108"/>
        <end position="134"/>
    </location>
</feature>